<dbReference type="RefSeq" id="WP_184224755.1">
    <property type="nucleotide sequence ID" value="NZ_JACIIU010000037.1"/>
</dbReference>
<reference evidence="1 2" key="1">
    <citation type="submission" date="2020-08" db="EMBL/GenBank/DDBJ databases">
        <title>Genomic Encyclopedia of Type Strains, Phase IV (KMG-IV): sequencing the most valuable type-strain genomes for metagenomic binning, comparative biology and taxonomic classification.</title>
        <authorList>
            <person name="Goeker M."/>
        </authorList>
    </citation>
    <scope>NUCLEOTIDE SEQUENCE [LARGE SCALE GENOMIC DNA]</scope>
    <source>
        <strain evidence="1 2">DSM 22336</strain>
    </source>
</reference>
<sequence length="91" mass="10007">MTSELKPCKNCGSLDQSWQDGKRVTTGVSHNRLNLNDVEAFFFLGCNACGETLRYMSCEAISEQLNTRATPSADTLAGVQKYGDGEYVLYS</sequence>
<dbReference type="AlphaFoldDB" id="A0A841M8R3"/>
<evidence type="ECO:0000313" key="1">
    <source>
        <dbReference type="EMBL" id="MBB6262528.1"/>
    </source>
</evidence>
<dbReference type="Proteomes" id="UP000555393">
    <property type="component" value="Unassembled WGS sequence"/>
</dbReference>
<dbReference type="GO" id="GO:0003743">
    <property type="term" value="F:translation initiation factor activity"/>
    <property type="evidence" value="ECO:0007669"/>
    <property type="project" value="UniProtKB-KW"/>
</dbReference>
<keyword evidence="1" id="KW-0396">Initiation factor</keyword>
<organism evidence="1 2">
    <name type="scientific">Paenochrobactrum gallinarii</name>
    <dbReference type="NCBI Taxonomy" id="643673"/>
    <lineage>
        <taxon>Bacteria</taxon>
        <taxon>Pseudomonadati</taxon>
        <taxon>Pseudomonadota</taxon>
        <taxon>Alphaproteobacteria</taxon>
        <taxon>Hyphomicrobiales</taxon>
        <taxon>Brucellaceae</taxon>
        <taxon>Paenochrobactrum</taxon>
    </lineage>
</organism>
<keyword evidence="1" id="KW-0648">Protein biosynthesis</keyword>
<gene>
    <name evidence="1" type="ORF">FHS77_003104</name>
</gene>
<evidence type="ECO:0000313" key="2">
    <source>
        <dbReference type="Proteomes" id="UP000555393"/>
    </source>
</evidence>
<accession>A0A841M8R3</accession>
<keyword evidence="2" id="KW-1185">Reference proteome</keyword>
<protein>
    <submittedName>
        <fullName evidence="1">Translation initiation factor 2 beta subunit (eIF-2beta)/eIF-5</fullName>
    </submittedName>
</protein>
<dbReference type="EMBL" id="JACIIU010000037">
    <property type="protein sequence ID" value="MBB6262528.1"/>
    <property type="molecule type" value="Genomic_DNA"/>
</dbReference>
<comment type="caution">
    <text evidence="1">The sequence shown here is derived from an EMBL/GenBank/DDBJ whole genome shotgun (WGS) entry which is preliminary data.</text>
</comment>
<name>A0A841M8R3_9HYPH</name>
<proteinExistence type="predicted"/>